<feature type="transmembrane region" description="Helical" evidence="1">
    <location>
        <begin position="57"/>
        <end position="73"/>
    </location>
</feature>
<keyword evidence="1" id="KW-0472">Membrane</keyword>
<evidence type="ECO:0000313" key="4">
    <source>
        <dbReference type="Proteomes" id="UP001140206"/>
    </source>
</evidence>
<dbReference type="EMBL" id="JAMFTS010000004">
    <property type="protein sequence ID" value="KAJ4759380.1"/>
    <property type="molecule type" value="Genomic_DNA"/>
</dbReference>
<sequence>MATPISTPTTAIPPPSSSFLQSFIALDTSLSLHLHTFFQFIPRFLLKSLEICGDGRLFFPVAISLLFLLSPSLQSPHPFLLSLLAGSLLDLLLVGLIKHLIRRPRPVYNKSDMSIAFSVDHWSFPSGHSSRVFFVAQFLFLSIENVREVLQDELLRNWVSGFGFGESGSTELLLKVIFCWAAATSVSRVLLGRHFVADVAAGACLGLFEGWITHRFISQLISDTKLLQVGNVQHDHCHCPVVPWG</sequence>
<name>A0AAV8CTR0_9POAL</name>
<dbReference type="InterPro" id="IPR036938">
    <property type="entry name" value="PAP2/HPO_sf"/>
</dbReference>
<gene>
    <name evidence="3" type="ORF">LUZ62_069755</name>
</gene>
<evidence type="ECO:0000256" key="1">
    <source>
        <dbReference type="SAM" id="Phobius"/>
    </source>
</evidence>
<dbReference type="GO" id="GO:0042392">
    <property type="term" value="F:sphingosine-1-phosphate phosphatase activity"/>
    <property type="evidence" value="ECO:0007669"/>
    <property type="project" value="TreeGrafter"/>
</dbReference>
<reference evidence="3" key="1">
    <citation type="submission" date="2022-08" db="EMBL/GenBank/DDBJ databases">
        <authorList>
            <person name="Marques A."/>
        </authorList>
    </citation>
    <scope>NUCLEOTIDE SEQUENCE</scope>
    <source>
        <strain evidence="3">RhyPub2mFocal</strain>
        <tissue evidence="3">Leaves</tissue>
    </source>
</reference>
<dbReference type="Proteomes" id="UP001140206">
    <property type="component" value="Chromosome 4"/>
</dbReference>
<organism evidence="3 4">
    <name type="scientific">Rhynchospora pubera</name>
    <dbReference type="NCBI Taxonomy" id="906938"/>
    <lineage>
        <taxon>Eukaryota</taxon>
        <taxon>Viridiplantae</taxon>
        <taxon>Streptophyta</taxon>
        <taxon>Embryophyta</taxon>
        <taxon>Tracheophyta</taxon>
        <taxon>Spermatophyta</taxon>
        <taxon>Magnoliopsida</taxon>
        <taxon>Liliopsida</taxon>
        <taxon>Poales</taxon>
        <taxon>Cyperaceae</taxon>
        <taxon>Cyperoideae</taxon>
        <taxon>Rhynchosporeae</taxon>
        <taxon>Rhynchospora</taxon>
    </lineage>
</organism>
<keyword evidence="1" id="KW-1133">Transmembrane helix</keyword>
<dbReference type="Pfam" id="PF01569">
    <property type="entry name" value="PAP2"/>
    <property type="match status" value="1"/>
</dbReference>
<dbReference type="InterPro" id="IPR000326">
    <property type="entry name" value="PAP2/HPO"/>
</dbReference>
<keyword evidence="1" id="KW-0812">Transmembrane</keyword>
<dbReference type="SMART" id="SM00014">
    <property type="entry name" value="acidPPc"/>
    <property type="match status" value="1"/>
</dbReference>
<dbReference type="Gene3D" id="1.20.144.10">
    <property type="entry name" value="Phosphatidic acid phosphatase type 2/haloperoxidase"/>
    <property type="match status" value="1"/>
</dbReference>
<dbReference type="AlphaFoldDB" id="A0AAV8CTR0"/>
<protein>
    <submittedName>
        <fullName evidence="3">Phospholipid phosphatase 6</fullName>
    </submittedName>
</protein>
<proteinExistence type="predicted"/>
<dbReference type="PANTHER" id="PTHR14969">
    <property type="entry name" value="SPHINGOSINE-1-PHOSPHATE PHOSPHOHYDROLASE"/>
    <property type="match status" value="1"/>
</dbReference>
<feature type="domain" description="Phosphatidic acid phosphatase type 2/haloperoxidase" evidence="2">
    <location>
        <begin position="79"/>
        <end position="214"/>
    </location>
</feature>
<dbReference type="PANTHER" id="PTHR14969:SF13">
    <property type="entry name" value="AT30094P"/>
    <property type="match status" value="1"/>
</dbReference>
<accession>A0AAV8CTR0</accession>
<evidence type="ECO:0000313" key="3">
    <source>
        <dbReference type="EMBL" id="KAJ4759380.1"/>
    </source>
</evidence>
<dbReference type="SUPFAM" id="SSF48317">
    <property type="entry name" value="Acid phosphatase/Vanadium-dependent haloperoxidase"/>
    <property type="match status" value="1"/>
</dbReference>
<evidence type="ECO:0000259" key="2">
    <source>
        <dbReference type="SMART" id="SM00014"/>
    </source>
</evidence>
<feature type="transmembrane region" description="Helical" evidence="1">
    <location>
        <begin position="79"/>
        <end position="101"/>
    </location>
</feature>
<comment type="caution">
    <text evidence="3">The sequence shown here is derived from an EMBL/GenBank/DDBJ whole genome shotgun (WGS) entry which is preliminary data.</text>
</comment>
<keyword evidence="4" id="KW-1185">Reference proteome</keyword>